<comment type="caution">
    <text evidence="1">The sequence shown here is derived from an EMBL/GenBank/DDBJ whole genome shotgun (WGS) entry which is preliminary data.</text>
</comment>
<dbReference type="EMBL" id="JAATJV010377688">
    <property type="protein sequence ID" value="MBZ3881615.1"/>
    <property type="molecule type" value="Genomic_DNA"/>
</dbReference>
<dbReference type="Proteomes" id="UP001166674">
    <property type="component" value="Unassembled WGS sequence"/>
</dbReference>
<keyword evidence="2" id="KW-1185">Reference proteome</keyword>
<name>A0AA41N0Q2_SCICA</name>
<sequence>MLLRLLLGFVLASTSGPAPHFGAEVSGSVAPHQTGGLQAQQAVAAEAAAAAAAKASQAGRAHEDACGAQLWPQGLAPDGGQHDRTFLFWGSHDCLEILADPCHGRPHNMIQESGVLLQ</sequence>
<reference evidence="1" key="1">
    <citation type="submission" date="2020-03" db="EMBL/GenBank/DDBJ databases">
        <title>Studies in the Genomics of Life Span.</title>
        <authorList>
            <person name="Glass D."/>
        </authorList>
    </citation>
    <scope>NUCLEOTIDE SEQUENCE</scope>
    <source>
        <strain evidence="1">SUZIE</strain>
        <tissue evidence="1">Muscle</tissue>
    </source>
</reference>
<protein>
    <submittedName>
        <fullName evidence="1">Chondroitin sulfate synthase 1</fullName>
    </submittedName>
</protein>
<evidence type="ECO:0000313" key="2">
    <source>
        <dbReference type="Proteomes" id="UP001166674"/>
    </source>
</evidence>
<gene>
    <name evidence="1" type="ORF">SUZIE_163850</name>
</gene>
<accession>A0AA41N0Q2</accession>
<organism evidence="1 2">
    <name type="scientific">Sciurus carolinensis</name>
    <name type="common">Eastern gray squirrel</name>
    <dbReference type="NCBI Taxonomy" id="30640"/>
    <lineage>
        <taxon>Eukaryota</taxon>
        <taxon>Metazoa</taxon>
        <taxon>Chordata</taxon>
        <taxon>Craniata</taxon>
        <taxon>Vertebrata</taxon>
        <taxon>Euteleostomi</taxon>
        <taxon>Mammalia</taxon>
        <taxon>Eutheria</taxon>
        <taxon>Euarchontoglires</taxon>
        <taxon>Glires</taxon>
        <taxon>Rodentia</taxon>
        <taxon>Sciuromorpha</taxon>
        <taxon>Sciuridae</taxon>
        <taxon>Sciurinae</taxon>
        <taxon>Sciurini</taxon>
        <taxon>Sciurus</taxon>
    </lineage>
</organism>
<dbReference type="AlphaFoldDB" id="A0AA41N0Q2"/>
<evidence type="ECO:0000313" key="1">
    <source>
        <dbReference type="EMBL" id="MBZ3881615.1"/>
    </source>
</evidence>
<proteinExistence type="predicted"/>